<accession>A0A9N9DUE5</accession>
<proteinExistence type="predicted"/>
<comment type="caution">
    <text evidence="1">The sequence shown here is derived from an EMBL/GenBank/DDBJ whole genome shotgun (WGS) entry which is preliminary data.</text>
</comment>
<evidence type="ECO:0000313" key="1">
    <source>
        <dbReference type="EMBL" id="CAG8653271.1"/>
    </source>
</evidence>
<feature type="non-terminal residue" evidence="1">
    <location>
        <position position="1"/>
    </location>
</feature>
<sequence>MNSKNCHIFFITIVPVIIVLLSLSCYSIEFKNIGTYPTKFYQLVIDRFPDGTILMVEEGVDTDMTNGNSTIFVNSVRLLHPNKTIKYLYAFTQLCPYINQNCFVKTIIPFKANHVLMIYINELRQYTVVIADWSDNIIWNDTTITLGNFEIGTPQIIQNNFYDENRSLFLVSKGNNLFYKEYNYNQDDGQFVVYQEGNYTFEPNLIVYTASSFSTKEGYGIISYVHDRNYFNGLNPTYLILIQPDSKLNKLSRLNLTQETSTFIIQTTCKAVADMKIHYKYSCLILSNNQRFILAEIDYLPSDNDFEVKTKTLTIDIDYESFLVAYPSSIIDFMIIFYLRASNSMNLILFNANVNDDFITSEFYGGSLNFSSHSGGARRILHHEELIIAADIDEHTWKLQSINVSQFIPETNRLNNLHIKKTWPLWNESIYIDTNMINITFVHPIELKDKNVSIYLYNDGEYVLRQRFKCISPECVLSIDRYSLNMTIKETTFSIPEMVYYVEIQDEFAEFRNINKLLPGIKKEDWPIRILS</sequence>
<gene>
    <name evidence="1" type="ORF">FCALED_LOCUS11178</name>
</gene>
<dbReference type="Proteomes" id="UP000789570">
    <property type="component" value="Unassembled WGS sequence"/>
</dbReference>
<dbReference type="OrthoDB" id="2347594at2759"/>
<dbReference type="AlphaFoldDB" id="A0A9N9DUE5"/>
<reference evidence="1" key="1">
    <citation type="submission" date="2021-06" db="EMBL/GenBank/DDBJ databases">
        <authorList>
            <person name="Kallberg Y."/>
            <person name="Tangrot J."/>
            <person name="Rosling A."/>
        </authorList>
    </citation>
    <scope>NUCLEOTIDE SEQUENCE</scope>
    <source>
        <strain evidence="1">UK204</strain>
    </source>
</reference>
<keyword evidence="2" id="KW-1185">Reference proteome</keyword>
<organism evidence="1 2">
    <name type="scientific">Funneliformis caledonium</name>
    <dbReference type="NCBI Taxonomy" id="1117310"/>
    <lineage>
        <taxon>Eukaryota</taxon>
        <taxon>Fungi</taxon>
        <taxon>Fungi incertae sedis</taxon>
        <taxon>Mucoromycota</taxon>
        <taxon>Glomeromycotina</taxon>
        <taxon>Glomeromycetes</taxon>
        <taxon>Glomerales</taxon>
        <taxon>Glomeraceae</taxon>
        <taxon>Funneliformis</taxon>
    </lineage>
</organism>
<protein>
    <submittedName>
        <fullName evidence="1">10727_t:CDS:1</fullName>
    </submittedName>
</protein>
<name>A0A9N9DUE5_9GLOM</name>
<evidence type="ECO:0000313" key="2">
    <source>
        <dbReference type="Proteomes" id="UP000789570"/>
    </source>
</evidence>
<dbReference type="EMBL" id="CAJVPQ010004527">
    <property type="protein sequence ID" value="CAG8653271.1"/>
    <property type="molecule type" value="Genomic_DNA"/>
</dbReference>
<dbReference type="PROSITE" id="PS51257">
    <property type="entry name" value="PROKAR_LIPOPROTEIN"/>
    <property type="match status" value="1"/>
</dbReference>